<keyword evidence="5 6" id="KW-0472">Membrane</keyword>
<evidence type="ECO:0000256" key="2">
    <source>
        <dbReference type="ARBA" id="ARBA00022475"/>
    </source>
</evidence>
<evidence type="ECO:0000256" key="3">
    <source>
        <dbReference type="ARBA" id="ARBA00022692"/>
    </source>
</evidence>
<dbReference type="PANTHER" id="PTHR43478">
    <property type="entry name" value="NA+/H+ ANTIPORTER-RELATED"/>
    <property type="match status" value="1"/>
</dbReference>
<evidence type="ECO:0000256" key="6">
    <source>
        <dbReference type="SAM" id="Phobius"/>
    </source>
</evidence>
<feature type="transmembrane region" description="Helical" evidence="6">
    <location>
        <begin position="467"/>
        <end position="486"/>
    </location>
</feature>
<dbReference type="PANTHER" id="PTHR43478:SF1">
    <property type="entry name" value="NA+_H+ ANTIPORTER NHAC-LIKE C-TERMINAL DOMAIN-CONTAINING PROTEIN"/>
    <property type="match status" value="1"/>
</dbReference>
<keyword evidence="3 6" id="KW-0812">Transmembrane</keyword>
<feature type="transmembrane region" description="Helical" evidence="6">
    <location>
        <begin position="166"/>
        <end position="194"/>
    </location>
</feature>
<comment type="subcellular location">
    <subcellularLocation>
        <location evidence="1">Cell membrane</location>
        <topology evidence="1">Multi-pass membrane protein</topology>
    </subcellularLocation>
</comment>
<dbReference type="EMBL" id="BLYI01000035">
    <property type="protein sequence ID" value="GFO85317.1"/>
    <property type="molecule type" value="Genomic_DNA"/>
</dbReference>
<evidence type="ECO:0000313" key="8">
    <source>
        <dbReference type="EMBL" id="GFO85317.1"/>
    </source>
</evidence>
<keyword evidence="2" id="KW-1003">Cell membrane</keyword>
<dbReference type="AlphaFoldDB" id="A0A916Q6M9"/>
<organism evidence="8 9">
    <name type="scientific">Anaerostipes butyraticus</name>
    <dbReference type="NCBI Taxonomy" id="645466"/>
    <lineage>
        <taxon>Bacteria</taxon>
        <taxon>Bacillati</taxon>
        <taxon>Bacillota</taxon>
        <taxon>Clostridia</taxon>
        <taxon>Lachnospirales</taxon>
        <taxon>Lachnospiraceae</taxon>
        <taxon>Anaerostipes</taxon>
    </lineage>
</organism>
<gene>
    <name evidence="8" type="ORF">ANBU17_16640</name>
</gene>
<name>A0A916Q6M9_9FIRM</name>
<evidence type="ECO:0000259" key="7">
    <source>
        <dbReference type="Pfam" id="PF03553"/>
    </source>
</evidence>
<feature type="transmembrane region" description="Helical" evidence="6">
    <location>
        <begin position="339"/>
        <end position="356"/>
    </location>
</feature>
<feature type="transmembrane region" description="Helical" evidence="6">
    <location>
        <begin position="283"/>
        <end position="301"/>
    </location>
</feature>
<evidence type="ECO:0000256" key="1">
    <source>
        <dbReference type="ARBA" id="ARBA00004651"/>
    </source>
</evidence>
<dbReference type="InterPro" id="IPR018461">
    <property type="entry name" value="Na/H_Antiport_NhaC-like_C"/>
</dbReference>
<reference evidence="8" key="1">
    <citation type="submission" date="2020-06" db="EMBL/GenBank/DDBJ databases">
        <title>Characterization of fructooligosaccharide metabolism and fructooligosaccharide-degrading enzymes in human commensal butyrate producers.</title>
        <authorList>
            <person name="Tanno H."/>
            <person name="Fujii T."/>
            <person name="Hirano K."/>
            <person name="Maeno S."/>
            <person name="Tonozuka T."/>
            <person name="Sakamoto M."/>
            <person name="Ohkuma M."/>
            <person name="Tochio T."/>
            <person name="Endo A."/>
        </authorList>
    </citation>
    <scope>NUCLEOTIDE SEQUENCE</scope>
    <source>
        <strain evidence="8">JCM 17466</strain>
    </source>
</reference>
<feature type="transmembrane region" description="Helical" evidence="6">
    <location>
        <begin position="368"/>
        <end position="390"/>
    </location>
</feature>
<dbReference type="GO" id="GO:0005886">
    <property type="term" value="C:plasma membrane"/>
    <property type="evidence" value="ECO:0007669"/>
    <property type="project" value="UniProtKB-SubCell"/>
</dbReference>
<feature type="transmembrane region" description="Helical" evidence="6">
    <location>
        <begin position="26"/>
        <end position="43"/>
    </location>
</feature>
<keyword evidence="4 6" id="KW-1133">Transmembrane helix</keyword>
<evidence type="ECO:0000256" key="4">
    <source>
        <dbReference type="ARBA" id="ARBA00022989"/>
    </source>
</evidence>
<feature type="transmembrane region" description="Helical" evidence="6">
    <location>
        <begin position="426"/>
        <end position="447"/>
    </location>
</feature>
<protein>
    <submittedName>
        <fullName evidence="8">Sodium:proton antiporter</fullName>
    </submittedName>
</protein>
<feature type="transmembrane region" description="Helical" evidence="6">
    <location>
        <begin position="402"/>
        <end position="420"/>
    </location>
</feature>
<feature type="transmembrane region" description="Helical" evidence="6">
    <location>
        <begin position="84"/>
        <end position="100"/>
    </location>
</feature>
<keyword evidence="9" id="KW-1185">Reference proteome</keyword>
<feature type="transmembrane region" description="Helical" evidence="6">
    <location>
        <begin position="214"/>
        <end position="233"/>
    </location>
</feature>
<comment type="caution">
    <text evidence="8">The sequence shown here is derived from an EMBL/GenBank/DDBJ whole genome shotgun (WGS) entry which is preliminary data.</text>
</comment>
<evidence type="ECO:0000313" key="9">
    <source>
        <dbReference type="Proteomes" id="UP000613208"/>
    </source>
</evidence>
<dbReference type="Proteomes" id="UP000613208">
    <property type="component" value="Unassembled WGS sequence"/>
</dbReference>
<feature type="transmembrane region" description="Helical" evidence="6">
    <location>
        <begin position="50"/>
        <end position="72"/>
    </location>
</feature>
<sequence length="487" mass="52935">MVKLWTFFLTLNVVFFLLPRDVVEGSILILAPLAGLFVYALVTKDVMSSLLLGTFSMYILWYKTAAVQGFFGDLQMVLADSENIEMYMSFFLSGGIIIALRRSGSTKAFADFVTSRFGKSEHAVLGTAGLYAGAASIDDYVSTLTSGASFSPLIDAIQKPRLALAYVIRTFSICVSAILPFGAWGYFIIYQIAAADNVKNRAEAVSIFLHSIPFMFYAVIACVVAFLFAIGIFPKIGPMKKAYAMAEEGKQMGGLAAGEIDENGEDEEDEDDFDESDPRKQNVSILNLILPIASIMAALIATGLDCYMAFGIAAIFTGMLLIFQGIMTVAEYMQCIVDGFLDMMDMVIILMLGYSIQEVMYTMGMEAFVESVCSAIPFATLLPVLIFIFFSCSEYLYSLNYTLYQIAIPILMVVLPKVGANVPLCLGALISAGLFGANACVISDLGVLSARACRVKVYEQYITSQPYFIISGVIAAAGYLAAGFLFQ</sequence>
<dbReference type="Pfam" id="PF03553">
    <property type="entry name" value="Na_H_antiporter"/>
    <property type="match status" value="1"/>
</dbReference>
<proteinExistence type="predicted"/>
<feature type="transmembrane region" description="Helical" evidence="6">
    <location>
        <begin position="307"/>
        <end position="327"/>
    </location>
</feature>
<accession>A0A916Q6M9</accession>
<feature type="domain" description="Na+/H+ antiporter NhaC-like C-terminal" evidence="7">
    <location>
        <begin position="195"/>
        <end position="484"/>
    </location>
</feature>
<evidence type="ECO:0000256" key="5">
    <source>
        <dbReference type="ARBA" id="ARBA00023136"/>
    </source>
</evidence>